<proteinExistence type="predicted"/>
<accession>A0AAX0WVP5</accession>
<feature type="transmembrane region" description="Helical" evidence="1">
    <location>
        <begin position="39"/>
        <end position="61"/>
    </location>
</feature>
<evidence type="ECO:0000313" key="3">
    <source>
        <dbReference type="Proteomes" id="UP000192511"/>
    </source>
</evidence>
<dbReference type="Proteomes" id="UP000192511">
    <property type="component" value="Unassembled WGS sequence"/>
</dbReference>
<gene>
    <name evidence="2" type="ORF">A6J39_013885</name>
</gene>
<dbReference type="EMBL" id="NBTX02000004">
    <property type="protein sequence ID" value="PNL62220.1"/>
    <property type="molecule type" value="Genomic_DNA"/>
</dbReference>
<keyword evidence="3" id="KW-1185">Reference proteome</keyword>
<dbReference type="GeneID" id="98065417"/>
<keyword evidence="1" id="KW-1133">Transmembrane helix</keyword>
<feature type="transmembrane region" description="Helical" evidence="1">
    <location>
        <begin position="202"/>
        <end position="227"/>
    </location>
</feature>
<dbReference type="AlphaFoldDB" id="A0AAX0WVP5"/>
<evidence type="ECO:0000313" key="2">
    <source>
        <dbReference type="EMBL" id="PNL62220.1"/>
    </source>
</evidence>
<name>A0AAX0WVP5_9GAMM</name>
<evidence type="ECO:0008006" key="4">
    <source>
        <dbReference type="Google" id="ProtNLM"/>
    </source>
</evidence>
<organism evidence="2 3">
    <name type="scientific">Legionella anisa</name>
    <dbReference type="NCBI Taxonomy" id="28082"/>
    <lineage>
        <taxon>Bacteria</taxon>
        <taxon>Pseudomonadati</taxon>
        <taxon>Pseudomonadota</taxon>
        <taxon>Gammaproteobacteria</taxon>
        <taxon>Legionellales</taxon>
        <taxon>Legionellaceae</taxon>
        <taxon>Legionella</taxon>
    </lineage>
</organism>
<keyword evidence="1" id="KW-0472">Membrane</keyword>
<dbReference type="RefSeq" id="WP_019235463.1">
    <property type="nucleotide sequence ID" value="NZ_CAAAHR010000022.1"/>
</dbReference>
<evidence type="ECO:0000256" key="1">
    <source>
        <dbReference type="SAM" id="Phobius"/>
    </source>
</evidence>
<feature type="transmembrane region" description="Helical" evidence="1">
    <location>
        <begin position="174"/>
        <end position="196"/>
    </location>
</feature>
<sequence length="310" mass="34217">MVYFKSIINGIGTGAGVAWPMFGIVFSVVGASIGGLVSFALGGVAIALFMMISTAIFYLSYQKAQEEEQRSQTLLQKNEQKLMEFVNEYIYNIYKSYQLTAKTIPFKAFLSSQLDQQLSAIAKDEKKTPLYQALKLIKILIEQQLLKEKSILPIIEQKIIQQYSVPYSNVIIPLFYAFVGTFGSIAGCSAGISGLLTGLGLFSSFAAFPILGWGILGFAISMGIFAANNAISETQETSKNEILNQTVKKMYQHLKSQVLDLPLNLFHHPSNPTPNKSSRNFPSLFLSEDESVINSWVSKSDALQHIPLSI</sequence>
<reference evidence="2" key="1">
    <citation type="submission" date="2017-12" db="EMBL/GenBank/DDBJ databases">
        <title>FDA dAtabase for Regulatory Grade micrObial Sequences (FDA-ARGOS): Supporting development and validation of Infectious Disease Dx tests.</title>
        <authorList>
            <person name="Kerrigan L."/>
            <person name="Tallon L.J."/>
            <person name="Sadzewicz L."/>
            <person name="Sengamalay N."/>
            <person name="Ott S."/>
            <person name="Godinez A."/>
            <person name="Nagaraj S."/>
            <person name="Vavikolanu K."/>
            <person name="Vyas G."/>
            <person name="Nadendla S."/>
            <person name="Aluvathingal J."/>
            <person name="Sichtig H."/>
        </authorList>
    </citation>
    <scope>NUCLEOTIDE SEQUENCE [LARGE SCALE GENOMIC DNA]</scope>
    <source>
        <strain evidence="2">FDAARGOS_200</strain>
    </source>
</reference>
<feature type="transmembrane region" description="Helical" evidence="1">
    <location>
        <begin position="7"/>
        <end position="33"/>
    </location>
</feature>
<keyword evidence="1" id="KW-0812">Transmembrane</keyword>
<protein>
    <recommendedName>
        <fullName evidence="4">MotA/TolQ/ExbB proton channel domain-containing protein</fullName>
    </recommendedName>
</protein>
<comment type="caution">
    <text evidence="2">The sequence shown here is derived from an EMBL/GenBank/DDBJ whole genome shotgun (WGS) entry which is preliminary data.</text>
</comment>